<dbReference type="RefSeq" id="WP_395119666.1">
    <property type="nucleotide sequence ID" value="NZ_CP170721.1"/>
</dbReference>
<dbReference type="InterPro" id="IPR010982">
    <property type="entry name" value="Lambda_DNA-bd_dom_sf"/>
</dbReference>
<gene>
    <name evidence="3" type="ORF">ACFYG5_03130</name>
</gene>
<dbReference type="AlphaFoldDB" id="A0AB74UWZ2"/>
<feature type="region of interest" description="Disordered" evidence="1">
    <location>
        <begin position="142"/>
        <end position="165"/>
    </location>
</feature>
<dbReference type="GO" id="GO:0003677">
    <property type="term" value="F:DNA binding"/>
    <property type="evidence" value="ECO:0007669"/>
    <property type="project" value="InterPro"/>
</dbReference>
<evidence type="ECO:0000256" key="1">
    <source>
        <dbReference type="SAM" id="MobiDB-lite"/>
    </source>
</evidence>
<protein>
    <submittedName>
        <fullName evidence="3">Helix-turn-helix domain-containing protein</fullName>
    </submittedName>
</protein>
<accession>A0AB74UWZ2</accession>
<name>A0AB74UWZ2_9GAMM</name>
<dbReference type="CDD" id="cd00093">
    <property type="entry name" value="HTH_XRE"/>
    <property type="match status" value="1"/>
</dbReference>
<dbReference type="Pfam" id="PF01381">
    <property type="entry name" value="HTH_3"/>
    <property type="match status" value="1"/>
</dbReference>
<organism evidence="3">
    <name type="scientific">Rhodanobacter sp. FW102-FHT14D07</name>
    <dbReference type="NCBI Taxonomy" id="3351462"/>
    <lineage>
        <taxon>Bacteria</taxon>
        <taxon>Pseudomonadati</taxon>
        <taxon>Pseudomonadota</taxon>
        <taxon>Gammaproteobacteria</taxon>
        <taxon>Lysobacterales</taxon>
        <taxon>Rhodanobacteraceae</taxon>
        <taxon>Rhodanobacter</taxon>
    </lineage>
</organism>
<evidence type="ECO:0000313" key="3">
    <source>
        <dbReference type="EMBL" id="XIA19151.1"/>
    </source>
</evidence>
<dbReference type="SUPFAM" id="SSF47413">
    <property type="entry name" value="lambda repressor-like DNA-binding domains"/>
    <property type="match status" value="1"/>
</dbReference>
<dbReference type="Gene3D" id="1.10.260.40">
    <property type="entry name" value="lambda repressor-like DNA-binding domains"/>
    <property type="match status" value="1"/>
</dbReference>
<proteinExistence type="predicted"/>
<dbReference type="InterPro" id="IPR001387">
    <property type="entry name" value="Cro/C1-type_HTH"/>
</dbReference>
<dbReference type="SMART" id="SM00530">
    <property type="entry name" value="HTH_XRE"/>
    <property type="match status" value="1"/>
</dbReference>
<feature type="domain" description="HTH cro/C1-type" evidence="2">
    <location>
        <begin position="7"/>
        <end position="65"/>
    </location>
</feature>
<dbReference type="EMBL" id="CP170721">
    <property type="protein sequence ID" value="XIA19151.1"/>
    <property type="molecule type" value="Genomic_DNA"/>
</dbReference>
<reference evidence="3" key="1">
    <citation type="submission" date="2024-10" db="EMBL/GenBank/DDBJ databases">
        <authorList>
            <person name="Lesea H.P."/>
            <person name="Kuehl J.V."/>
            <person name="Chandonia J.-M."/>
        </authorList>
    </citation>
    <scope>NUCLEOTIDE SEQUENCE</scope>
    <source>
        <strain evidence="3">FW102-FHT14D07</strain>
    </source>
</reference>
<evidence type="ECO:0000259" key="2">
    <source>
        <dbReference type="PROSITE" id="PS50943"/>
    </source>
</evidence>
<sequence>MTFAQNLKRLRIAAGLTQEQLAHACGYSGQSRIGNYESSQPKARQPKPDELPMIASALGVSVGQLFGESQTLRLNPTMIAETVSALRIVYARRGVIFDAAGEADATIFIAAYRIRERMPRAISQADLVERVADVVSIKGAEDGRSDGVQVGGVDRGSTRKRAGKS</sequence>
<dbReference type="PROSITE" id="PS50943">
    <property type="entry name" value="HTH_CROC1"/>
    <property type="match status" value="1"/>
</dbReference>